<name>A0A1A7SI89_ENTFC</name>
<dbReference type="InterPro" id="IPR016047">
    <property type="entry name" value="M23ase_b-sheet_dom"/>
</dbReference>
<accession>A0A1A7SI89</accession>
<dbReference type="SUPFAM" id="SSF51261">
    <property type="entry name" value="Duplicated hybrid motif"/>
    <property type="match status" value="1"/>
</dbReference>
<dbReference type="GO" id="GO:0004040">
    <property type="term" value="F:amidase activity"/>
    <property type="evidence" value="ECO:0007669"/>
    <property type="project" value="InterPro"/>
</dbReference>
<dbReference type="GeneID" id="66455618"/>
<dbReference type="Proteomes" id="UP000469871">
    <property type="component" value="Unassembled WGS sequence"/>
</dbReference>
<protein>
    <submittedName>
        <fullName evidence="5">Peptidoglycan DD-metalloendopeptidase family protein</fullName>
    </submittedName>
</protein>
<organism evidence="5 6">
    <name type="scientific">Enterococcus faecium</name>
    <name type="common">Streptococcus faecium</name>
    <dbReference type="NCBI Taxonomy" id="1352"/>
    <lineage>
        <taxon>Bacteria</taxon>
        <taxon>Bacillati</taxon>
        <taxon>Bacillota</taxon>
        <taxon>Bacilli</taxon>
        <taxon>Lactobacillales</taxon>
        <taxon>Enterococcaceae</taxon>
        <taxon>Enterococcus</taxon>
    </lineage>
</organism>
<dbReference type="RefSeq" id="WP_002297338.1">
    <property type="nucleotide sequence ID" value="NZ_AP026566.1"/>
</dbReference>
<evidence type="ECO:0000256" key="2">
    <source>
        <dbReference type="ARBA" id="ARBA00022801"/>
    </source>
</evidence>
<evidence type="ECO:0000256" key="4">
    <source>
        <dbReference type="SAM" id="SignalP"/>
    </source>
</evidence>
<dbReference type="Pfam" id="PF01551">
    <property type="entry name" value="Peptidase_M23"/>
    <property type="match status" value="1"/>
</dbReference>
<dbReference type="AlphaFoldDB" id="A0A1A7SI89"/>
<dbReference type="STRING" id="1352.AL014_12845"/>
<dbReference type="PANTHER" id="PTHR33308">
    <property type="entry name" value="PEPTIDOGLYCAN HYDROLASE FLGJ"/>
    <property type="match status" value="1"/>
</dbReference>
<dbReference type="SMART" id="SM00047">
    <property type="entry name" value="LYZ2"/>
    <property type="match status" value="1"/>
</dbReference>
<feature type="compositionally biased region" description="Polar residues" evidence="3">
    <location>
        <begin position="153"/>
        <end position="175"/>
    </location>
</feature>
<feature type="compositionally biased region" description="Basic and acidic residues" evidence="3">
    <location>
        <begin position="140"/>
        <end position="151"/>
    </location>
</feature>
<dbReference type="InterPro" id="IPR011055">
    <property type="entry name" value="Dup_hybrid_motif"/>
</dbReference>
<dbReference type="Gene3D" id="4.10.80.30">
    <property type="entry name" value="DNA polymerase, domain 6"/>
    <property type="match status" value="1"/>
</dbReference>
<evidence type="ECO:0000313" key="6">
    <source>
        <dbReference type="Proteomes" id="UP000469871"/>
    </source>
</evidence>
<feature type="signal peptide" evidence="4">
    <location>
        <begin position="1"/>
        <end position="27"/>
    </location>
</feature>
<dbReference type="InterPro" id="IPR002901">
    <property type="entry name" value="MGlyc_endo_b_GlcNAc-like_dom"/>
</dbReference>
<feature type="region of interest" description="Disordered" evidence="3">
    <location>
        <begin position="38"/>
        <end position="175"/>
    </location>
</feature>
<evidence type="ECO:0000256" key="1">
    <source>
        <dbReference type="ARBA" id="ARBA00010266"/>
    </source>
</evidence>
<dbReference type="Gene3D" id="1.10.530.10">
    <property type="match status" value="1"/>
</dbReference>
<evidence type="ECO:0000313" key="5">
    <source>
        <dbReference type="EMBL" id="KAB7577702.1"/>
    </source>
</evidence>
<dbReference type="PANTHER" id="PTHR33308:SF9">
    <property type="entry name" value="PEPTIDOGLYCAN HYDROLASE FLGJ"/>
    <property type="match status" value="1"/>
</dbReference>
<keyword evidence="2" id="KW-0378">Hydrolase</keyword>
<keyword evidence="4" id="KW-0732">Signal</keyword>
<evidence type="ECO:0000256" key="3">
    <source>
        <dbReference type="SAM" id="MobiDB-lite"/>
    </source>
</evidence>
<dbReference type="SMR" id="A0A1A7SI89"/>
<dbReference type="Gene3D" id="2.70.70.10">
    <property type="entry name" value="Glucose Permease (Domain IIA)"/>
    <property type="match status" value="1"/>
</dbReference>
<feature type="chain" id="PRO_5015053814" evidence="4">
    <location>
        <begin position="28"/>
        <end position="483"/>
    </location>
</feature>
<feature type="compositionally biased region" description="Low complexity" evidence="3">
    <location>
        <begin position="51"/>
        <end position="134"/>
    </location>
</feature>
<dbReference type="Pfam" id="PF01832">
    <property type="entry name" value="Glucosaminidase"/>
    <property type="match status" value="1"/>
</dbReference>
<comment type="similarity">
    <text evidence="1">Belongs to the glycosyl hydrolase 73 family.</text>
</comment>
<dbReference type="EMBL" id="WEFP01000001">
    <property type="protein sequence ID" value="KAB7577702.1"/>
    <property type="molecule type" value="Genomic_DNA"/>
</dbReference>
<comment type="caution">
    <text evidence="5">The sequence shown here is derived from an EMBL/GenBank/DDBJ whole genome shotgun (WGS) entry which is preliminary data.</text>
</comment>
<dbReference type="InterPro" id="IPR051056">
    <property type="entry name" value="Glycosyl_Hydrolase_73"/>
</dbReference>
<sequence>MKKSLKLASAVILMSQLLIATPFHVLASENSTYKIAKERTETTEMSNSDVTAESSELLTTSSSESSTTSNAESSTTSSSESSTTSNAESSTTSSSESSTTSNAESSTTSSSESSTISSTESSTTSSSTSEITSSKVTKPNHIESSKKEAPKTEGQTKTFSTPQQIESTESFQSQPILSGNEEIHFDKNESVENFIMKIGESARKIGQKYDLYASVMIAQAILESASGQSQLAQAPNYNLFGIKGTYNGNFVIMVTNEDLGNGTLYTTQSKFRVYENYEESFEDYAKLLTKGISGNKDFYAGALKANSKTYREATKFLTGRYATDTQYYLKLNELIKTYDLTNYDKEVKGPQMSKTGYQVPIHNYSITSLFGNRGNEFHRGLDMAATQGEPIHAVKAGKVVKAEFHYSWGNYVVIQHEDGSTALYAHQQQYLVKTGDNVLQGQIIGYVGSTGNSTGPHLHLEICKDSSLSQSMLVDPKTLLFGD</sequence>
<gene>
    <name evidence="5" type="ORF">GBM73_10380</name>
</gene>
<dbReference type="CDD" id="cd12797">
    <property type="entry name" value="M23_peptidase"/>
    <property type="match status" value="1"/>
</dbReference>
<proteinExistence type="inferred from homology"/>
<reference evidence="5 6" key="1">
    <citation type="submission" date="2019-10" db="EMBL/GenBank/DDBJ databases">
        <title>Evolutionary dynamics of vancomycin-resistant Enterococcus faecium during gastrointestinal tract colonization and bloodstream infection in immunocompromised pediatric patients.</title>
        <authorList>
            <person name="Chilambi G.S."/>
            <person name="Nordstrom H.R."/>
            <person name="Evans D.R."/>
            <person name="Ferrolino J."/>
            <person name="Hayden R.T."/>
            <person name="Maron G.M."/>
            <person name="Vo A.N."/>
            <person name="Gilmore M.S."/>
            <person name="Wolf J."/>
            <person name="Rosch J.W."/>
            <person name="Van Tyne D."/>
        </authorList>
    </citation>
    <scope>NUCLEOTIDE SEQUENCE [LARGE SCALE GENOMIC DNA]</scope>
    <source>
        <strain evidence="5 6">VRECG27</strain>
    </source>
</reference>